<comment type="caution">
    <text evidence="13">The sequence shown here is derived from an EMBL/GenBank/DDBJ whole genome shotgun (WGS) entry which is preliminary data.</text>
</comment>
<feature type="transmembrane region" description="Helical" evidence="9">
    <location>
        <begin position="710"/>
        <end position="729"/>
    </location>
</feature>
<feature type="transmembrane region" description="Helical" evidence="9">
    <location>
        <begin position="220"/>
        <end position="238"/>
    </location>
</feature>
<evidence type="ECO:0000313" key="13">
    <source>
        <dbReference type="EMBL" id="RLM60427.1"/>
    </source>
</evidence>
<dbReference type="GO" id="GO:0016020">
    <property type="term" value="C:membrane"/>
    <property type="evidence" value="ECO:0007669"/>
    <property type="project" value="UniProtKB-SubCell"/>
</dbReference>
<feature type="transmembrane region" description="Helical" evidence="9">
    <location>
        <begin position="195"/>
        <end position="214"/>
    </location>
</feature>
<feature type="transmembrane region" description="Helical" evidence="9">
    <location>
        <begin position="90"/>
        <end position="112"/>
    </location>
</feature>
<evidence type="ECO:0000256" key="5">
    <source>
        <dbReference type="ARBA" id="ARBA00010199"/>
    </source>
</evidence>
<evidence type="ECO:0000256" key="3">
    <source>
        <dbReference type="ARBA" id="ARBA00005851"/>
    </source>
</evidence>
<feature type="transmembrane region" description="Helical" evidence="9">
    <location>
        <begin position="867"/>
        <end position="889"/>
    </location>
</feature>
<dbReference type="InterPro" id="IPR010658">
    <property type="entry name" value="Nodulin-like"/>
</dbReference>
<feature type="transmembrane region" description="Helical" evidence="9">
    <location>
        <begin position="945"/>
        <end position="963"/>
    </location>
</feature>
<evidence type="ECO:0000256" key="10">
    <source>
        <dbReference type="SAM" id="MobiDB-lite"/>
    </source>
</evidence>
<dbReference type="InterPro" id="IPR044644">
    <property type="entry name" value="DinF-like"/>
</dbReference>
<dbReference type="GO" id="GO:0015297">
    <property type="term" value="F:antiporter activity"/>
    <property type="evidence" value="ECO:0007669"/>
    <property type="project" value="InterPro"/>
</dbReference>
<keyword evidence="6 9" id="KW-0812">Transmembrane</keyword>
<sequence>MEVNAGGRRSGGGDGEEEAWRGAQLPGDGVGPGQGPGVVVGPCAAPHAAARRAARVGLVSAALGLAAYAVQYCCLVFLNPPSSIAIPYPLVFLVCLVAGCSICWFNTVCFVLCIRSFSASNRPLVLSLSISFNGLSAAFYTLFANAFSPTSPSVYLLNAILPLAVSILALPAILLCHTHDSHLQSMPKYDRRAFLGLNILAFITGIYLVVFGSLNTTRSTAWVILTGAMVLLALPLIIPACSSCSYVDTHSIDSASHHDDAHKPLLVGNNLQNESNAVMEKSMEQQLQGSSGGTILDKGHLVVLGEEHSAKRLIEPPGGTSGSTTQPTSVEQLLAWYTATTWGRLHSHCTSSHSSPCYLLSTHPSPSLVVFSALPDFLHRKVSLARTGWLAAALVPMPMAFFLMRKQQDGSILAVGTALIGLSSGFIFAAAVSVTSELFGPNSIGVNHNILITNIPLGSLLYGQIAALVYDANGQRMRVTDNRTGMIDTMIVCMGVKCYSTTFFMWGCITLLGRKEKPVVTDVVEEEAPRGPETQREDDEEAEAGSLRGVLGWLRLDGVAADIISIAVPAVLALAADPITALVDTAFVGHIGSAELAAVGASASVFNLVSKLFNVPLLNVTTSFVAEQQAVDANSSNTTGQRDESLTPQKGSQQRKVLPAVSTSLALAAGIGLLEMAALIVGSGTLMNIIGIPVDSPMRAPAEQFLMFRAYGAPPIIVALAAQGAFRGFLDTKTPLYAVGAGNLLNAILDAVLIFPLGLGVSGAALATVSSEYLTAFILLWKLNNEVDLFSWNIIGDGVIRYLKSGWSISLMLISQDVTFHDFALVGANTGGLLIGRTIAVFLTLTLSTSLATREGPVPMAGYEICLQVWLTISLLNDALALAGQALLASEYAKGNYKQARMVVYRILQVGGVTGVVLAATLLVGFGSLSLLFTDDPAVLDVAQSGVWFVTISQPVNAIAFVADGLYYGVSDFAYAAYSTIFAGAFSSVFLLIAAPNFGLGGIWAGLTLFMSLRAIAGFWRLGSKGGPWEIIWSEIIDVSVSETAALLHGWLPKFLCSSDLTILEYLMVVLKGSVPMAFGGTQEPATYGELVSIGGLNPDVNKKLSAGIASILESKLSISKSRFYLKFHDSKASGHYFLLILLTIHGSLTSPSSHFNFVVFRLILHKNMLNIRQTRPHRDTIAAASPPPLPTSVVPVATPYPSPIPTAVSSAADANPAAARAFVSSLLDSARRALSGARRWAELVDRSALSRPDTLSDATSRLRKNLAYFRANYAAVVAVFLTSVGSLMFSALALGAAVVCAHGAFRVPEDLFLDEPDQAAGSGNPAG</sequence>
<gene>
    <name evidence="13" type="ORF">C2845_PM14G09840</name>
</gene>
<dbReference type="NCBIfam" id="TIGR00797">
    <property type="entry name" value="matE"/>
    <property type="match status" value="1"/>
</dbReference>
<dbReference type="Pfam" id="PF06813">
    <property type="entry name" value="Nodulin-like"/>
    <property type="match status" value="1"/>
</dbReference>
<comment type="similarity">
    <text evidence="3">Belongs to the MIF family.</text>
</comment>
<evidence type="ECO:0000259" key="11">
    <source>
        <dbReference type="Pfam" id="PF06813"/>
    </source>
</evidence>
<dbReference type="GO" id="GO:0005783">
    <property type="term" value="C:endoplasmic reticulum"/>
    <property type="evidence" value="ECO:0007669"/>
    <property type="project" value="UniProtKB-ARBA"/>
</dbReference>
<feature type="transmembrane region" description="Helical" evidence="9">
    <location>
        <begin position="975"/>
        <end position="995"/>
    </location>
</feature>
<dbReference type="Pfam" id="PF01554">
    <property type="entry name" value="MatE"/>
    <property type="match status" value="2"/>
</dbReference>
<keyword evidence="14" id="KW-1185">Reference proteome</keyword>
<dbReference type="Pfam" id="PF03208">
    <property type="entry name" value="PRA1"/>
    <property type="match status" value="1"/>
</dbReference>
<dbReference type="GO" id="GO:0016192">
    <property type="term" value="P:vesicle-mediated transport"/>
    <property type="evidence" value="ECO:0007669"/>
    <property type="project" value="UniProtKB-ARBA"/>
</dbReference>
<feature type="domain" description="Nodulin-like" evidence="11">
    <location>
        <begin position="52"/>
        <end position="239"/>
    </location>
</feature>
<evidence type="ECO:0000256" key="9">
    <source>
        <dbReference type="RuleBase" id="RU004914"/>
    </source>
</evidence>
<feature type="transmembrane region" description="Helical" evidence="9">
    <location>
        <begin position="124"/>
        <end position="143"/>
    </location>
</feature>
<evidence type="ECO:0000256" key="2">
    <source>
        <dbReference type="ARBA" id="ARBA00004141"/>
    </source>
</evidence>
<comment type="subcellular location">
    <subcellularLocation>
        <location evidence="2">Membrane</location>
        <topology evidence="2">Multi-pass membrane protein</topology>
    </subcellularLocation>
</comment>
<dbReference type="Pfam" id="PF23262">
    <property type="entry name" value="NFD4_C"/>
    <property type="match status" value="1"/>
</dbReference>
<dbReference type="SUPFAM" id="SSF55331">
    <property type="entry name" value="Tautomerase/MIF"/>
    <property type="match status" value="1"/>
</dbReference>
<organism evidence="13 14">
    <name type="scientific">Panicum miliaceum</name>
    <name type="common">Proso millet</name>
    <name type="synonym">Broomcorn millet</name>
    <dbReference type="NCBI Taxonomy" id="4540"/>
    <lineage>
        <taxon>Eukaryota</taxon>
        <taxon>Viridiplantae</taxon>
        <taxon>Streptophyta</taxon>
        <taxon>Embryophyta</taxon>
        <taxon>Tracheophyta</taxon>
        <taxon>Spermatophyta</taxon>
        <taxon>Magnoliopsida</taxon>
        <taxon>Liliopsida</taxon>
        <taxon>Poales</taxon>
        <taxon>Poaceae</taxon>
        <taxon>PACMAD clade</taxon>
        <taxon>Panicoideae</taxon>
        <taxon>Panicodae</taxon>
        <taxon>Paniceae</taxon>
        <taxon>Panicinae</taxon>
        <taxon>Panicum</taxon>
        <taxon>Panicum sect. Panicum</taxon>
    </lineage>
</organism>
<feature type="transmembrane region" description="Helical" evidence="9">
    <location>
        <begin position="489"/>
        <end position="512"/>
    </location>
</feature>
<feature type="transmembrane region" description="Helical" evidence="9">
    <location>
        <begin position="1272"/>
        <end position="1305"/>
    </location>
</feature>
<dbReference type="Proteomes" id="UP000275267">
    <property type="component" value="Unassembled WGS sequence"/>
</dbReference>
<feature type="transmembrane region" description="Helical" evidence="9">
    <location>
        <begin position="410"/>
        <end position="434"/>
    </location>
</feature>
<dbReference type="GO" id="GO:0042910">
    <property type="term" value="F:xenobiotic transmembrane transporter activity"/>
    <property type="evidence" value="ECO:0007669"/>
    <property type="project" value="InterPro"/>
</dbReference>
<feature type="region of interest" description="Disordered" evidence="10">
    <location>
        <begin position="632"/>
        <end position="653"/>
    </location>
</feature>
<dbReference type="InterPro" id="IPR001398">
    <property type="entry name" value="Macrophage_inhib_fac"/>
</dbReference>
<dbReference type="OrthoDB" id="2126698at2759"/>
<feature type="transmembrane region" description="Helical" evidence="9">
    <location>
        <begin position="910"/>
        <end position="933"/>
    </location>
</feature>
<keyword evidence="8 9" id="KW-0472">Membrane</keyword>
<feature type="transmembrane region" description="Helical" evidence="9">
    <location>
        <begin position="56"/>
        <end position="78"/>
    </location>
</feature>
<reference evidence="14" key="1">
    <citation type="journal article" date="2019" name="Nat. Commun.">
        <title>The genome of broomcorn millet.</title>
        <authorList>
            <person name="Zou C."/>
            <person name="Miki D."/>
            <person name="Li D."/>
            <person name="Tang Q."/>
            <person name="Xiao L."/>
            <person name="Rajput S."/>
            <person name="Deng P."/>
            <person name="Jia W."/>
            <person name="Huang R."/>
            <person name="Zhang M."/>
            <person name="Sun Y."/>
            <person name="Hu J."/>
            <person name="Fu X."/>
            <person name="Schnable P.S."/>
            <person name="Li F."/>
            <person name="Zhang H."/>
            <person name="Feng B."/>
            <person name="Zhu X."/>
            <person name="Liu R."/>
            <person name="Schnable J.C."/>
            <person name="Zhu J.-K."/>
            <person name="Zhang H."/>
        </authorList>
    </citation>
    <scope>NUCLEOTIDE SEQUENCE [LARGE SCALE GENOMIC DNA]</scope>
</reference>
<dbReference type="InterPro" id="IPR056555">
    <property type="entry name" value="NFD4_C"/>
</dbReference>
<feature type="transmembrane region" description="Helical" evidence="9">
    <location>
        <begin position="446"/>
        <end position="469"/>
    </location>
</feature>
<keyword evidence="7 9" id="KW-1133">Transmembrane helix</keyword>
<dbReference type="Gene3D" id="3.30.429.10">
    <property type="entry name" value="Macrophage Migration Inhibitory Factor"/>
    <property type="match status" value="1"/>
</dbReference>
<evidence type="ECO:0000256" key="7">
    <source>
        <dbReference type="ARBA" id="ARBA00022989"/>
    </source>
</evidence>
<dbReference type="Pfam" id="PF01187">
    <property type="entry name" value="MIF"/>
    <property type="match status" value="1"/>
</dbReference>
<dbReference type="EMBL" id="PQIB02000016">
    <property type="protein sequence ID" value="RLM60427.1"/>
    <property type="molecule type" value="Genomic_DNA"/>
</dbReference>
<evidence type="ECO:0000256" key="6">
    <source>
        <dbReference type="ARBA" id="ARBA00022692"/>
    </source>
</evidence>
<evidence type="ECO:0000256" key="4">
    <source>
        <dbReference type="ARBA" id="ARBA00006483"/>
    </source>
</evidence>
<feature type="region of interest" description="Disordered" evidence="10">
    <location>
        <begin position="1"/>
        <end position="26"/>
    </location>
</feature>
<dbReference type="CDD" id="cd13136">
    <property type="entry name" value="MATE_DinF_like"/>
    <property type="match status" value="1"/>
</dbReference>
<feature type="domain" description="NFD4 C-terminal" evidence="12">
    <location>
        <begin position="351"/>
        <end position="513"/>
    </location>
</feature>
<feature type="transmembrane region" description="Helical" evidence="9">
    <location>
        <begin position="823"/>
        <end position="847"/>
    </location>
</feature>
<comment type="similarity">
    <text evidence="4">Belongs to the PRA1 family.</text>
</comment>
<comment type="similarity">
    <text evidence="5 9">Belongs to the multi antimicrobial extrusion (MATE) (TC 2.A.66.1) family.</text>
</comment>
<evidence type="ECO:0000256" key="1">
    <source>
        <dbReference type="ARBA" id="ARBA00002501"/>
    </source>
</evidence>
<evidence type="ECO:0000256" key="8">
    <source>
        <dbReference type="ARBA" id="ARBA00023136"/>
    </source>
</evidence>
<evidence type="ECO:0000259" key="12">
    <source>
        <dbReference type="Pfam" id="PF23262"/>
    </source>
</evidence>
<feature type="transmembrane region" description="Helical" evidence="9">
    <location>
        <begin position="155"/>
        <end position="175"/>
    </location>
</feature>
<comment type="function">
    <text evidence="1">May be involved in both secretory and endocytic intracellular trafficking in the endosomal/prevacuolar compartments.</text>
</comment>
<dbReference type="SUPFAM" id="SSF103473">
    <property type="entry name" value="MFS general substrate transporter"/>
    <property type="match status" value="1"/>
</dbReference>
<feature type="transmembrane region" description="Helical" evidence="9">
    <location>
        <begin position="665"/>
        <end position="690"/>
    </location>
</feature>
<protein>
    <recommendedName>
        <fullName evidence="9">Protein DETOXIFICATION</fullName>
    </recommendedName>
    <alternativeName>
        <fullName evidence="9">Multidrug and toxic compound extrusion protein</fullName>
    </alternativeName>
</protein>
<evidence type="ECO:0000313" key="14">
    <source>
        <dbReference type="Proteomes" id="UP000275267"/>
    </source>
</evidence>
<dbReference type="PANTHER" id="PTHR42893:SF23">
    <property type="entry name" value="PROTEIN DETOXIFICATION"/>
    <property type="match status" value="1"/>
</dbReference>
<dbReference type="InterPro" id="IPR014347">
    <property type="entry name" value="Tautomerase/MIF_sf"/>
</dbReference>
<name>A0A3L6PNS7_PANMI</name>
<dbReference type="InterPro" id="IPR004895">
    <property type="entry name" value="Prenylated_rab_accept_PRA1"/>
</dbReference>
<feature type="transmembrane region" description="Helical" evidence="9">
    <location>
        <begin position="1001"/>
        <end position="1020"/>
    </location>
</feature>
<accession>A0A3L6PNS7</accession>
<dbReference type="STRING" id="4540.A0A3L6PNS7"/>
<dbReference type="InterPro" id="IPR036259">
    <property type="entry name" value="MFS_trans_sf"/>
</dbReference>
<proteinExistence type="inferred from homology"/>
<dbReference type="PANTHER" id="PTHR42893">
    <property type="entry name" value="PROTEIN DETOXIFICATION 44, CHLOROPLASTIC-RELATED"/>
    <property type="match status" value="1"/>
</dbReference>
<dbReference type="InterPro" id="IPR002528">
    <property type="entry name" value="MATE_fam"/>
</dbReference>